<evidence type="ECO:0000256" key="1">
    <source>
        <dbReference type="SAM" id="Phobius"/>
    </source>
</evidence>
<dbReference type="EMBL" id="JAROYP010000014">
    <property type="protein sequence ID" value="MDH5163372.1"/>
    <property type="molecule type" value="Genomic_DNA"/>
</dbReference>
<protein>
    <submittedName>
        <fullName evidence="2">Uncharacterized protein</fullName>
    </submittedName>
</protein>
<evidence type="ECO:0000313" key="2">
    <source>
        <dbReference type="EMBL" id="MDH5163372.1"/>
    </source>
</evidence>
<feature type="transmembrane region" description="Helical" evidence="1">
    <location>
        <begin position="6"/>
        <end position="23"/>
    </location>
</feature>
<keyword evidence="1" id="KW-1133">Transmembrane helix</keyword>
<comment type="caution">
    <text evidence="2">The sequence shown here is derived from an EMBL/GenBank/DDBJ whole genome shotgun (WGS) entry which is preliminary data.</text>
</comment>
<reference evidence="2" key="1">
    <citation type="submission" date="2023-03" db="EMBL/GenBank/DDBJ databases">
        <title>Bacterial isolates from washroom surfaces on a university campus.</title>
        <authorList>
            <person name="Holman D.B."/>
            <person name="Gzyl K.E."/>
            <person name="Taheri A.E."/>
        </authorList>
    </citation>
    <scope>NUCLEOTIDE SEQUENCE</scope>
    <source>
        <strain evidence="2">RD03</strain>
    </source>
</reference>
<sequence>MDFGTIAFIACIGLIGFVYYKAVNKKKGKANKASTIQELLSFEEITEDGVVKLENNTYSIVIQVEPINVPMMSQSEREGVWLNFRTAMNTLPCHATLLIQSQYLDMNDYVNDYLENSKKHNLTPELEKSAESVAEHLKGYVERKTRDYRSYIIVRFNPFSYGTEGGVTTGNVTIDNFIGNIRGSNNTMTEEEAKELAENMLDEVGDLIYQSFQAMGIYLTRLDKTGVYNMIYQTLNRDLSVSQRLHDVNEFGSFSEIKQSLTPEIMLDMKNERMSAS</sequence>
<accession>A0AAW6T2R2</accession>
<dbReference type="RefSeq" id="WP_280618076.1">
    <property type="nucleotide sequence ID" value="NZ_JAROYP010000014.1"/>
</dbReference>
<dbReference type="AlphaFoldDB" id="A0AAW6T2R2"/>
<gene>
    <name evidence="2" type="ORF">P5X88_20780</name>
</gene>
<keyword evidence="1" id="KW-0472">Membrane</keyword>
<evidence type="ECO:0000313" key="3">
    <source>
        <dbReference type="Proteomes" id="UP001159179"/>
    </source>
</evidence>
<proteinExistence type="predicted"/>
<keyword evidence="1" id="KW-0812">Transmembrane</keyword>
<dbReference type="Proteomes" id="UP001159179">
    <property type="component" value="Unassembled WGS sequence"/>
</dbReference>
<name>A0AAW6T2R2_9BACI</name>
<organism evidence="2 3">
    <name type="scientific">Heyndrickxia oleronia</name>
    <dbReference type="NCBI Taxonomy" id="38875"/>
    <lineage>
        <taxon>Bacteria</taxon>
        <taxon>Bacillati</taxon>
        <taxon>Bacillota</taxon>
        <taxon>Bacilli</taxon>
        <taxon>Bacillales</taxon>
        <taxon>Bacillaceae</taxon>
        <taxon>Heyndrickxia</taxon>
    </lineage>
</organism>